<keyword evidence="5" id="KW-0175">Coiled coil</keyword>
<evidence type="ECO:0000259" key="7">
    <source>
        <dbReference type="PROSITE" id="PS50199"/>
    </source>
</evidence>
<dbReference type="Pfam" id="PF00641">
    <property type="entry name" value="Zn_ribbon_RanBP"/>
    <property type="match status" value="1"/>
</dbReference>
<dbReference type="GO" id="GO:0008270">
    <property type="term" value="F:zinc ion binding"/>
    <property type="evidence" value="ECO:0007669"/>
    <property type="project" value="UniProtKB-KW"/>
</dbReference>
<dbReference type="PANTHER" id="PTHR45615:SF80">
    <property type="entry name" value="GRIP DOMAIN-CONTAINING PROTEIN"/>
    <property type="match status" value="1"/>
</dbReference>
<feature type="compositionally biased region" description="Basic and acidic residues" evidence="6">
    <location>
        <begin position="136"/>
        <end position="149"/>
    </location>
</feature>
<reference evidence="8" key="2">
    <citation type="submission" date="2023-04" db="EMBL/GenBank/DDBJ databases">
        <authorList>
            <person name="Bu L."/>
            <person name="Lu L."/>
            <person name="Laidemitt M.R."/>
            <person name="Zhang S.M."/>
            <person name="Mutuku M."/>
            <person name="Mkoji G."/>
            <person name="Steinauer M."/>
            <person name="Loker E.S."/>
        </authorList>
    </citation>
    <scope>NUCLEOTIDE SEQUENCE</scope>
    <source>
        <strain evidence="8">KasaAsao</strain>
        <tissue evidence="8">Whole Snail</tissue>
    </source>
</reference>
<reference evidence="8" key="1">
    <citation type="journal article" date="2023" name="PLoS Negl. Trop. Dis.">
        <title>A genome sequence for Biomphalaria pfeifferi, the major vector snail for the human-infecting parasite Schistosoma mansoni.</title>
        <authorList>
            <person name="Bu L."/>
            <person name="Lu L."/>
            <person name="Laidemitt M.R."/>
            <person name="Zhang S.M."/>
            <person name="Mutuku M."/>
            <person name="Mkoji G."/>
            <person name="Steinauer M."/>
            <person name="Loker E.S."/>
        </authorList>
    </citation>
    <scope>NUCLEOTIDE SEQUENCE</scope>
    <source>
        <strain evidence="8">KasaAsao</strain>
    </source>
</reference>
<feature type="coiled-coil region" evidence="5">
    <location>
        <begin position="643"/>
        <end position="670"/>
    </location>
</feature>
<feature type="compositionally biased region" description="Polar residues" evidence="6">
    <location>
        <begin position="349"/>
        <end position="377"/>
    </location>
</feature>
<feature type="compositionally biased region" description="Basic and acidic residues" evidence="6">
    <location>
        <begin position="36"/>
        <end position="48"/>
    </location>
</feature>
<feature type="domain" description="RanBP2-type" evidence="7">
    <location>
        <begin position="842"/>
        <end position="871"/>
    </location>
</feature>
<feature type="region of interest" description="Disordered" evidence="6">
    <location>
        <begin position="320"/>
        <end position="377"/>
    </location>
</feature>
<keyword evidence="1" id="KW-0479">Metal-binding</keyword>
<proteinExistence type="predicted"/>
<dbReference type="SUPFAM" id="SSF90209">
    <property type="entry name" value="Ran binding protein zinc finger-like"/>
    <property type="match status" value="1"/>
</dbReference>
<dbReference type="PANTHER" id="PTHR45615">
    <property type="entry name" value="MYOSIN HEAVY CHAIN, NON-MUSCLE"/>
    <property type="match status" value="1"/>
</dbReference>
<feature type="region of interest" description="Disordered" evidence="6">
    <location>
        <begin position="1"/>
        <end position="48"/>
    </location>
</feature>
<evidence type="ECO:0000313" key="8">
    <source>
        <dbReference type="EMBL" id="KAK0047995.1"/>
    </source>
</evidence>
<feature type="coiled-coil region" evidence="5">
    <location>
        <begin position="702"/>
        <end position="775"/>
    </location>
</feature>
<dbReference type="PROSITE" id="PS50199">
    <property type="entry name" value="ZF_RANBP2_2"/>
    <property type="match status" value="1"/>
</dbReference>
<keyword evidence="3" id="KW-0862">Zinc</keyword>
<name>A0AAD8B4S2_BIOPF</name>
<evidence type="ECO:0000256" key="6">
    <source>
        <dbReference type="SAM" id="MobiDB-lite"/>
    </source>
</evidence>
<organism evidence="8 9">
    <name type="scientific">Biomphalaria pfeifferi</name>
    <name type="common">Bloodfluke planorb</name>
    <name type="synonym">Freshwater snail</name>
    <dbReference type="NCBI Taxonomy" id="112525"/>
    <lineage>
        <taxon>Eukaryota</taxon>
        <taxon>Metazoa</taxon>
        <taxon>Spiralia</taxon>
        <taxon>Lophotrochozoa</taxon>
        <taxon>Mollusca</taxon>
        <taxon>Gastropoda</taxon>
        <taxon>Heterobranchia</taxon>
        <taxon>Euthyneura</taxon>
        <taxon>Panpulmonata</taxon>
        <taxon>Hygrophila</taxon>
        <taxon>Lymnaeoidea</taxon>
        <taxon>Planorbidae</taxon>
        <taxon>Biomphalaria</taxon>
    </lineage>
</organism>
<dbReference type="SMART" id="SM00547">
    <property type="entry name" value="ZnF_RBZ"/>
    <property type="match status" value="1"/>
</dbReference>
<protein>
    <submittedName>
        <fullName evidence="8">TNFAIP3-interacting protein 1-like isoform X1</fullName>
    </submittedName>
</protein>
<dbReference type="PROSITE" id="PS01358">
    <property type="entry name" value="ZF_RANBP2_1"/>
    <property type="match status" value="1"/>
</dbReference>
<dbReference type="EMBL" id="JASAOG010000143">
    <property type="protein sequence ID" value="KAK0047995.1"/>
    <property type="molecule type" value="Genomic_DNA"/>
</dbReference>
<dbReference type="Gene3D" id="1.20.5.990">
    <property type="entry name" value="Nemo cc2-lz domain - 1d5 darpin complex"/>
    <property type="match status" value="1"/>
</dbReference>
<accession>A0AAD8B4S2</accession>
<feature type="region of interest" description="Disordered" evidence="6">
    <location>
        <begin position="133"/>
        <end position="152"/>
    </location>
</feature>
<feature type="compositionally biased region" description="Polar residues" evidence="6">
    <location>
        <begin position="86"/>
        <end position="105"/>
    </location>
</feature>
<evidence type="ECO:0000256" key="2">
    <source>
        <dbReference type="ARBA" id="ARBA00022771"/>
    </source>
</evidence>
<evidence type="ECO:0000256" key="4">
    <source>
        <dbReference type="PROSITE-ProRule" id="PRU00322"/>
    </source>
</evidence>
<evidence type="ECO:0000256" key="5">
    <source>
        <dbReference type="SAM" id="Coils"/>
    </source>
</evidence>
<evidence type="ECO:0000256" key="1">
    <source>
        <dbReference type="ARBA" id="ARBA00022723"/>
    </source>
</evidence>
<sequence length="914" mass="102204">MTMSFNAEHTTNNLDSFDTESPFSSLDSELNTSLELSRKLSEEKEKNRKLQEKLAGYKTVVQQVPKYQSQLKDLQLKYEETIKQLKPQQKQENQIQPSSEQTETQGLTELANPISTHSPVNTRSPSFVVLSPPGEGGHDNGRPVKEKHTSPVTVSTSLFKSVTGSQETELPKVFQSKLDISQLNPLKDQNKQSKPEEAYVKSSRGSLEPYFVISGAHTIYTPVDVLRPINNPTIFRPVPISTFEMNNISSPSVKDFTGLVNFPAQATGPPVHSFGIGAKPKEWAPLNFSNQKRYQFEQEQMAALENLTAAPRNISVKLQPVPNFSPPGTSSELSPLGVNLNPPVIPSELSHTNPPGPSVLSQKSQDLSQNNTKLTGTSDQNILDMASDLMKFSTVVLPPHEQSELNALAFSDKAKGVTFPSDDHHQLSSQAESMAAILKSSHPPSGISEMLLEFSKEVVKLEAQLQEKEVQIQRLQVHLQSSAKNGSDRELSHLREENKSLREENENLFAMIKTHSDTHNQSVPQNEFRWLTVTSQTSGDSNKSTQPESPLMRKIDTLEQINTKLFLANKDWYNKWEILRQSNNEKIEEMESKLESLKKENERLAEVNGDLKNKLALEKITQDQMQKSMIVLEGEKSNLQKFVASLKQDVDMLTQEKRKLAAEVTMLTNASKQKSKEEAGSKAMEVEMTLLKQQLTVYSEDFEKERQDRAAAESKADKMRKERDRIKATSDAKIKQLNSQFKNLEDTLRTKNRQVADLQVQIEDLKLQLHSSQRKATLAPQHSYNYPIPASYGPTTHLFPSSGVESSVPVAALPIASGTFPKQVNRPLRTGPGPPGAGPEYLAGAWTCKECTYINYPSRSVCDICGYRNIADTESLAYETGGQELQSRGDNVMLGFRDIETDTQPKWQSESRNI</sequence>
<dbReference type="Gene3D" id="2.30.30.380">
    <property type="entry name" value="Zn-finger domain of Sec23/24"/>
    <property type="match status" value="1"/>
</dbReference>
<feature type="region of interest" description="Disordered" evidence="6">
    <location>
        <begin position="85"/>
        <end position="105"/>
    </location>
</feature>
<dbReference type="InterPro" id="IPR001876">
    <property type="entry name" value="Znf_RanBP2"/>
</dbReference>
<feature type="coiled-coil region" evidence="5">
    <location>
        <begin position="451"/>
        <end position="511"/>
    </location>
</feature>
<feature type="compositionally biased region" description="Polar residues" evidence="6">
    <location>
        <begin position="1"/>
        <end position="32"/>
    </location>
</feature>
<gene>
    <name evidence="8" type="ORF">Bpfe_022612</name>
</gene>
<keyword evidence="9" id="KW-1185">Reference proteome</keyword>
<dbReference type="AlphaFoldDB" id="A0AAD8B4S2"/>
<feature type="coiled-coil region" evidence="5">
    <location>
        <begin position="573"/>
        <end position="614"/>
    </location>
</feature>
<keyword evidence="2 4" id="KW-0863">Zinc-finger</keyword>
<evidence type="ECO:0000256" key="3">
    <source>
        <dbReference type="ARBA" id="ARBA00022833"/>
    </source>
</evidence>
<evidence type="ECO:0000313" key="9">
    <source>
        <dbReference type="Proteomes" id="UP001233172"/>
    </source>
</evidence>
<dbReference type="InterPro" id="IPR036443">
    <property type="entry name" value="Znf_RanBP2_sf"/>
</dbReference>
<dbReference type="Proteomes" id="UP001233172">
    <property type="component" value="Unassembled WGS sequence"/>
</dbReference>
<comment type="caution">
    <text evidence="8">The sequence shown here is derived from an EMBL/GenBank/DDBJ whole genome shotgun (WGS) entry which is preliminary data.</text>
</comment>